<name>A0A0K1PKU8_9BACT</name>
<accession>A0A0K1PKU8</accession>
<reference evidence="1 2" key="1">
    <citation type="submission" date="2015-08" db="EMBL/GenBank/DDBJ databases">
        <authorList>
            <person name="Babu N.S."/>
            <person name="Beckwith C.J."/>
            <person name="Beseler K.G."/>
            <person name="Brison A."/>
            <person name="Carone J.V."/>
            <person name="Caskin T.P."/>
            <person name="Diamond M."/>
            <person name="Durham M.E."/>
            <person name="Foxe J.M."/>
            <person name="Go M."/>
            <person name="Henderson B.A."/>
            <person name="Jones I.B."/>
            <person name="McGettigan J.A."/>
            <person name="Micheletti S.J."/>
            <person name="Nasrallah M.E."/>
            <person name="Ortiz D."/>
            <person name="Piller C.R."/>
            <person name="Privatt S.R."/>
            <person name="Schneider S.L."/>
            <person name="Sharp S."/>
            <person name="Smith T.C."/>
            <person name="Stanton J.D."/>
            <person name="Ullery H.E."/>
            <person name="Wilson R.J."/>
            <person name="Serrano M.G."/>
            <person name="Buck G."/>
            <person name="Lee V."/>
            <person name="Wang Y."/>
            <person name="Carvalho R."/>
            <person name="Voegtly L."/>
            <person name="Shi R."/>
            <person name="Duckworth R."/>
            <person name="Johnson A."/>
            <person name="Loviza R."/>
            <person name="Walstead R."/>
            <person name="Shah Z."/>
            <person name="Kiflezghi M."/>
            <person name="Wade K."/>
            <person name="Ball S.L."/>
            <person name="Bradley K.W."/>
            <person name="Asai D.J."/>
            <person name="Bowman C.A."/>
            <person name="Russell D.A."/>
            <person name="Pope W.H."/>
            <person name="Jacobs-Sera D."/>
            <person name="Hendrix R.W."/>
            <person name="Hatfull G.F."/>
        </authorList>
    </citation>
    <scope>NUCLEOTIDE SEQUENCE [LARGE SCALE GENOMIC DNA]</scope>
    <source>
        <strain evidence="1 2">DSM 27648</strain>
    </source>
</reference>
<proteinExistence type="predicted"/>
<dbReference type="Proteomes" id="UP000064967">
    <property type="component" value="Chromosome"/>
</dbReference>
<gene>
    <name evidence="1" type="ORF">AKJ09_00690</name>
</gene>
<dbReference type="RefSeq" id="WP_146645688.1">
    <property type="nucleotide sequence ID" value="NZ_CP012333.1"/>
</dbReference>
<dbReference type="AlphaFoldDB" id="A0A0K1PKU8"/>
<dbReference type="OrthoDB" id="5488829at2"/>
<evidence type="ECO:0000313" key="2">
    <source>
        <dbReference type="Proteomes" id="UP000064967"/>
    </source>
</evidence>
<dbReference type="EMBL" id="CP012333">
    <property type="protein sequence ID" value="AKU94026.1"/>
    <property type="molecule type" value="Genomic_DNA"/>
</dbReference>
<evidence type="ECO:0000313" key="1">
    <source>
        <dbReference type="EMBL" id="AKU94026.1"/>
    </source>
</evidence>
<dbReference type="KEGG" id="llu:AKJ09_00690"/>
<evidence type="ECO:0008006" key="3">
    <source>
        <dbReference type="Google" id="ProtNLM"/>
    </source>
</evidence>
<organism evidence="1 2">
    <name type="scientific">Labilithrix luteola</name>
    <dbReference type="NCBI Taxonomy" id="1391654"/>
    <lineage>
        <taxon>Bacteria</taxon>
        <taxon>Pseudomonadati</taxon>
        <taxon>Myxococcota</taxon>
        <taxon>Polyangia</taxon>
        <taxon>Polyangiales</taxon>
        <taxon>Labilitrichaceae</taxon>
        <taxon>Labilithrix</taxon>
    </lineage>
</organism>
<protein>
    <recommendedName>
        <fullName evidence="3">HEAT repeat domain-containing protein</fullName>
    </recommendedName>
</protein>
<sequence>MKKASAFGFGLASRLTGILSSGSHVAVATSVVLAASCLVACADENDPKTWVKRLDDPAQRAPAIKRLDQFFNDAMSSVNNNREDEKVKKLLDDAVEPLAKAYTAGGLDDKTRKDLIKLLGDMGDARAAPAFAKAFKDHEPGKSDDDVKYAAQGTTRMAQAGKLTDQALIDALWECFAKFQPSKNTKSINLVKDLQNAVMVVKHPSYGPKAVEKLSAPVTDPKDPSQGMDQIQFWQATSARLVGELKFTPAVKPLVKVLMTPAKADLIFPVRLALSKMPKESEPVLIAGLKGSDPDLASLAAAYPEKAYIPRVAEPIAYISRTAGRDAILDALANADNDSNRTILATDLTHFPSDAKTVKAYLDAYAKVPPNAAISLLGGGNGHAIIAQSAANFFDPTLTDWLLKETAAAKGEAADAMPPAALQAAIKLMTPAQEKAVGEAVNKIPGQAIEKDMFKSASASLEKCKENADCYIGILDTPVPSNPPAAKMGHVKAAWMAGIYGKDKTKQDLVAKVEKVKDGSVRLAMVEAIDHLSPQGDAASADKLEKIVDADRAAGVNAATDEVYKIALKLRSRVP</sequence>
<dbReference type="STRING" id="1391654.AKJ09_00690"/>
<keyword evidence="2" id="KW-1185">Reference proteome</keyword>